<dbReference type="InterPro" id="IPR050215">
    <property type="entry name" value="Thiolase-like_sf_Thiolase"/>
</dbReference>
<keyword evidence="4 7" id="KW-0012">Acyltransferase</keyword>
<dbReference type="Proteomes" id="UP000307140">
    <property type="component" value="Unassembled WGS sequence"/>
</dbReference>
<dbReference type="InterPro" id="IPR002155">
    <property type="entry name" value="Thiolase"/>
</dbReference>
<evidence type="ECO:0000256" key="2">
    <source>
        <dbReference type="ARBA" id="ARBA00010982"/>
    </source>
</evidence>
<dbReference type="SUPFAM" id="SSF53901">
    <property type="entry name" value="Thiolase-like"/>
    <property type="match status" value="2"/>
</dbReference>
<dbReference type="EMBL" id="VANR01000006">
    <property type="protein sequence ID" value="TMM29059.1"/>
    <property type="molecule type" value="Genomic_DNA"/>
</dbReference>
<comment type="similarity">
    <text evidence="2 7">Belongs to the thiolase-like superfamily. Thiolase family.</text>
</comment>
<feature type="domain" description="Thiolase N-terminal" evidence="8">
    <location>
        <begin position="6"/>
        <end position="264"/>
    </location>
</feature>
<dbReference type="Pfam" id="PF02803">
    <property type="entry name" value="Thiolase_C"/>
    <property type="match status" value="1"/>
</dbReference>
<dbReference type="InterPro" id="IPR020616">
    <property type="entry name" value="Thiolase_N"/>
</dbReference>
<dbReference type="InterPro" id="IPR020615">
    <property type="entry name" value="Thiolase_acyl_enz_int_AS"/>
</dbReference>
<evidence type="ECO:0000259" key="8">
    <source>
        <dbReference type="Pfam" id="PF00108"/>
    </source>
</evidence>
<dbReference type="Pfam" id="PF00108">
    <property type="entry name" value="Thiolase_N"/>
    <property type="match status" value="1"/>
</dbReference>
<dbReference type="InterPro" id="IPR020617">
    <property type="entry name" value="Thiolase_C"/>
</dbReference>
<comment type="caution">
    <text evidence="10">The sequence shown here is derived from an EMBL/GenBank/DDBJ whole genome shotgun (WGS) entry which is preliminary data.</text>
</comment>
<dbReference type="RefSeq" id="WP_138536774.1">
    <property type="nucleotide sequence ID" value="NZ_VANR01000006.1"/>
</dbReference>
<evidence type="ECO:0000256" key="1">
    <source>
        <dbReference type="ARBA" id="ARBA00005189"/>
    </source>
</evidence>
<evidence type="ECO:0000256" key="5">
    <source>
        <dbReference type="ARBA" id="ARBA00024073"/>
    </source>
</evidence>
<dbReference type="InterPro" id="IPR016039">
    <property type="entry name" value="Thiolase-like"/>
</dbReference>
<feature type="active site" description="Proton acceptor" evidence="6">
    <location>
        <position position="382"/>
    </location>
</feature>
<gene>
    <name evidence="10" type="ORF">FDT66_11770</name>
</gene>
<dbReference type="InterPro" id="IPR020610">
    <property type="entry name" value="Thiolase_AS"/>
</dbReference>
<organism evidence="10 11">
    <name type="scientific">Polaribacter aestuariivivens</name>
    <dbReference type="NCBI Taxonomy" id="2304626"/>
    <lineage>
        <taxon>Bacteria</taxon>
        <taxon>Pseudomonadati</taxon>
        <taxon>Bacteroidota</taxon>
        <taxon>Flavobacteriia</taxon>
        <taxon>Flavobacteriales</taxon>
        <taxon>Flavobacteriaceae</taxon>
    </lineage>
</organism>
<proteinExistence type="inferred from homology"/>
<dbReference type="GO" id="GO:0006635">
    <property type="term" value="P:fatty acid beta-oxidation"/>
    <property type="evidence" value="ECO:0007669"/>
    <property type="project" value="TreeGrafter"/>
</dbReference>
<evidence type="ECO:0000256" key="6">
    <source>
        <dbReference type="PIRSR" id="PIRSR000429-1"/>
    </source>
</evidence>
<comment type="pathway">
    <text evidence="1">Lipid metabolism.</text>
</comment>
<dbReference type="GO" id="GO:0010124">
    <property type="term" value="P:phenylacetate catabolic process"/>
    <property type="evidence" value="ECO:0007669"/>
    <property type="project" value="TreeGrafter"/>
</dbReference>
<evidence type="ECO:0000259" key="9">
    <source>
        <dbReference type="Pfam" id="PF02803"/>
    </source>
</evidence>
<dbReference type="PROSITE" id="PS00737">
    <property type="entry name" value="THIOLASE_2"/>
    <property type="match status" value="1"/>
</dbReference>
<feature type="active site" description="Proton acceptor" evidence="6">
    <location>
        <position position="350"/>
    </location>
</feature>
<reference evidence="10 11" key="1">
    <citation type="submission" date="2019-05" db="EMBL/GenBank/DDBJ databases">
        <title>Polaribacter aestuariivivens sp. nov., isolated from a tidal flat.</title>
        <authorList>
            <person name="Yoon J.-H."/>
        </authorList>
    </citation>
    <scope>NUCLEOTIDE SEQUENCE [LARGE SCALE GENOMIC DNA]</scope>
    <source>
        <strain evidence="10 11">DBTF-3</strain>
    </source>
</reference>
<dbReference type="GO" id="GO:0005737">
    <property type="term" value="C:cytoplasm"/>
    <property type="evidence" value="ECO:0007669"/>
    <property type="project" value="UniProtKB-ARBA"/>
</dbReference>
<keyword evidence="3 7" id="KW-0808">Transferase</keyword>
<dbReference type="Gene3D" id="3.40.47.10">
    <property type="match status" value="1"/>
</dbReference>
<evidence type="ECO:0000313" key="11">
    <source>
        <dbReference type="Proteomes" id="UP000307140"/>
    </source>
</evidence>
<dbReference type="PROSITE" id="PS00099">
    <property type="entry name" value="THIOLASE_3"/>
    <property type="match status" value="1"/>
</dbReference>
<evidence type="ECO:0000256" key="4">
    <source>
        <dbReference type="ARBA" id="ARBA00023315"/>
    </source>
</evidence>
<evidence type="ECO:0000256" key="3">
    <source>
        <dbReference type="ARBA" id="ARBA00022679"/>
    </source>
</evidence>
<dbReference type="OrthoDB" id="9764892at2"/>
<protein>
    <recommendedName>
        <fullName evidence="5">acetyl-CoA C-acyltransferase</fullName>
        <ecNumber evidence="5">2.3.1.16</ecNumber>
    </recommendedName>
</protein>
<sequence length="397" mass="42761">MSKQAYIVKAYRTAVAKAPKGVFRFKRADELGAETIQHMMKELPNLDVKRIDDVIVGNAMPEGSQGLNMARFISLIGLNSVDVPGVTVNRFCSSGLETIAMAAAKINAGMADCIIAGGAESMSSVPMTGFKPELNYDTIKDGHADYYWGMGNTAEAVANQFNVSREDQDEFAYNSHMKALKAQAENRFQDQIVPIEVEETYLDANNKKATRKYTVNKDEGPRAGTSIAVLNKLRPVFAAGGSVTAGNSSQMSDGAAFVMVMSEEMVKELNIEPIARVVNYAAAGVEPRIMGIGPVAAIPKVLKQAGLKQNDIELIELNEAFASQSLAVMRELNLNQDIVNVNGGAIALGHPLGCTGAKLSVQLFDEMRKRNMKNKYGMVTMCVGTGQGAAGVFEFLN</sequence>
<dbReference type="PANTHER" id="PTHR43853">
    <property type="entry name" value="3-KETOACYL-COA THIOLASE, PEROXISOMAL"/>
    <property type="match status" value="1"/>
</dbReference>
<feature type="domain" description="Thiolase C-terminal" evidence="9">
    <location>
        <begin position="272"/>
        <end position="394"/>
    </location>
</feature>
<dbReference type="NCBIfam" id="TIGR01930">
    <property type="entry name" value="AcCoA-C-Actrans"/>
    <property type="match status" value="1"/>
</dbReference>
<dbReference type="FunFam" id="3.40.47.10:FF:000010">
    <property type="entry name" value="Acetyl-CoA acetyltransferase (Thiolase)"/>
    <property type="match status" value="1"/>
</dbReference>
<dbReference type="EC" id="2.3.1.16" evidence="5"/>
<feature type="active site" description="Acyl-thioester intermediate" evidence="6">
    <location>
        <position position="92"/>
    </location>
</feature>
<evidence type="ECO:0000256" key="7">
    <source>
        <dbReference type="RuleBase" id="RU003557"/>
    </source>
</evidence>
<dbReference type="InterPro" id="IPR020613">
    <property type="entry name" value="Thiolase_CS"/>
</dbReference>
<dbReference type="CDD" id="cd00751">
    <property type="entry name" value="thiolase"/>
    <property type="match status" value="1"/>
</dbReference>
<dbReference type="PROSITE" id="PS00098">
    <property type="entry name" value="THIOLASE_1"/>
    <property type="match status" value="1"/>
</dbReference>
<dbReference type="PIRSF" id="PIRSF000429">
    <property type="entry name" value="Ac-CoA_Ac_transf"/>
    <property type="match status" value="1"/>
</dbReference>
<dbReference type="GO" id="GO:0003988">
    <property type="term" value="F:acetyl-CoA C-acyltransferase activity"/>
    <property type="evidence" value="ECO:0007669"/>
    <property type="project" value="UniProtKB-EC"/>
</dbReference>
<evidence type="ECO:0000313" key="10">
    <source>
        <dbReference type="EMBL" id="TMM29059.1"/>
    </source>
</evidence>
<dbReference type="AlphaFoldDB" id="A0A5S3N6K9"/>
<keyword evidence="11" id="KW-1185">Reference proteome</keyword>
<name>A0A5S3N6K9_9FLAO</name>
<accession>A0A5S3N6K9</accession>
<dbReference type="PANTHER" id="PTHR43853:SF21">
    <property type="entry name" value="STEROID 3-KETOACYL-COA THIOLASE"/>
    <property type="match status" value="1"/>
</dbReference>